<dbReference type="RefSeq" id="WP_190261989.1">
    <property type="nucleotide sequence ID" value="NZ_CP053923.1"/>
</dbReference>
<accession>A0A7H1MYL4</accession>
<evidence type="ECO:0000313" key="1">
    <source>
        <dbReference type="EMBL" id="QNT68550.1"/>
    </source>
</evidence>
<dbReference type="Proteomes" id="UP000516369">
    <property type="component" value="Chromosome"/>
</dbReference>
<dbReference type="KEGG" id="dvn:HQ394_03170"/>
<dbReference type="AlphaFoldDB" id="A0A7H1MYL4"/>
<keyword evidence="2" id="KW-1185">Reference proteome</keyword>
<gene>
    <name evidence="1" type="ORF">HQ394_03170</name>
</gene>
<sequence>MNEAEIRAFAVDWYRKLDLHVDVAQLFPMLVSSGLEFALPEGALTTREAFAAWYAGGSVDSRAFPGVINIFFDEVHTVTHVDVSGPAERRLVNVVVNWQARRWYPPAPHSQWIGFDAFQRWEMVGDATTGGPVIARYVVDELRPMPGSPPL</sequence>
<name>A0A7H1MYL4_9PROT</name>
<evidence type="ECO:0008006" key="3">
    <source>
        <dbReference type="Google" id="ProtNLM"/>
    </source>
</evidence>
<proteinExistence type="predicted"/>
<evidence type="ECO:0000313" key="2">
    <source>
        <dbReference type="Proteomes" id="UP000516369"/>
    </source>
</evidence>
<dbReference type="EMBL" id="CP053923">
    <property type="protein sequence ID" value="QNT68550.1"/>
    <property type="molecule type" value="Genomic_DNA"/>
</dbReference>
<reference evidence="1 2" key="1">
    <citation type="submission" date="2020-05" db="EMBL/GenBank/DDBJ databases">
        <title>Complete closed genome sequence of Defluviicoccus vanus.</title>
        <authorList>
            <person name="Bessarab I."/>
            <person name="Arumugam K."/>
            <person name="Maszenan A.M."/>
            <person name="Seviour R.J."/>
            <person name="Williams R.B."/>
        </authorList>
    </citation>
    <scope>NUCLEOTIDE SEQUENCE [LARGE SCALE GENOMIC DNA]</scope>
    <source>
        <strain evidence="1 2">Ben 114</strain>
    </source>
</reference>
<organism evidence="1 2">
    <name type="scientific">Defluviicoccus vanus</name>
    <dbReference type="NCBI Taxonomy" id="111831"/>
    <lineage>
        <taxon>Bacteria</taxon>
        <taxon>Pseudomonadati</taxon>
        <taxon>Pseudomonadota</taxon>
        <taxon>Alphaproteobacteria</taxon>
        <taxon>Rhodospirillales</taxon>
        <taxon>Rhodospirillaceae</taxon>
        <taxon>Defluviicoccus</taxon>
    </lineage>
</organism>
<protein>
    <recommendedName>
        <fullName evidence="3">Nuclear transport factor 2 family protein</fullName>
    </recommendedName>
</protein>